<dbReference type="EMBL" id="CASHSV030000513">
    <property type="protein sequence ID" value="CAJ2667447.1"/>
    <property type="molecule type" value="Genomic_DNA"/>
</dbReference>
<evidence type="ECO:0000313" key="1">
    <source>
        <dbReference type="EMBL" id="CAJ2667447.1"/>
    </source>
</evidence>
<accession>A0ACB0LD65</accession>
<comment type="caution">
    <text evidence="1">The sequence shown here is derived from an EMBL/GenBank/DDBJ whole genome shotgun (WGS) entry which is preliminary data.</text>
</comment>
<sequence>MDFFAKPETSYWFCNDQSQQNDTDKIMDMTPYDDFVNIDWANHFSYQSNKLFLNEFHDLENFNFDFNLPNLDENLDVEQKPTNVVFPELVHNTEKVESVCESAFSETSEKVGKGLMSFVKKEEEWENQDSPLIPLTLPSSNVIMKKKSSLLQFDEIKEHFDVPITMAAKKMNIGVTLLKRRCRELNINRWPHRKLKSLMLLIDNLKEMGLEDEVAMLEKEKKMLEEIPGMELNAEIKKLRQSFFKANYKKRRSNTFHP</sequence>
<protein>
    <submittedName>
        <fullName evidence="1">Uncharacterized protein</fullName>
    </submittedName>
</protein>
<keyword evidence="2" id="KW-1185">Reference proteome</keyword>
<proteinExistence type="predicted"/>
<dbReference type="Proteomes" id="UP001177021">
    <property type="component" value="Unassembled WGS sequence"/>
</dbReference>
<gene>
    <name evidence="1" type="ORF">MILVUS5_LOCUS32058</name>
</gene>
<reference evidence="1" key="1">
    <citation type="submission" date="2023-10" db="EMBL/GenBank/DDBJ databases">
        <authorList>
            <person name="Rodriguez Cubillos JULIANA M."/>
            <person name="De Vega J."/>
        </authorList>
    </citation>
    <scope>NUCLEOTIDE SEQUENCE</scope>
</reference>
<name>A0ACB0LD65_TRIPR</name>
<organism evidence="1 2">
    <name type="scientific">Trifolium pratense</name>
    <name type="common">Red clover</name>
    <dbReference type="NCBI Taxonomy" id="57577"/>
    <lineage>
        <taxon>Eukaryota</taxon>
        <taxon>Viridiplantae</taxon>
        <taxon>Streptophyta</taxon>
        <taxon>Embryophyta</taxon>
        <taxon>Tracheophyta</taxon>
        <taxon>Spermatophyta</taxon>
        <taxon>Magnoliopsida</taxon>
        <taxon>eudicotyledons</taxon>
        <taxon>Gunneridae</taxon>
        <taxon>Pentapetalae</taxon>
        <taxon>rosids</taxon>
        <taxon>fabids</taxon>
        <taxon>Fabales</taxon>
        <taxon>Fabaceae</taxon>
        <taxon>Papilionoideae</taxon>
        <taxon>50 kb inversion clade</taxon>
        <taxon>NPAAA clade</taxon>
        <taxon>Hologalegina</taxon>
        <taxon>IRL clade</taxon>
        <taxon>Trifolieae</taxon>
        <taxon>Trifolium</taxon>
    </lineage>
</organism>
<evidence type="ECO:0000313" key="2">
    <source>
        <dbReference type="Proteomes" id="UP001177021"/>
    </source>
</evidence>